<keyword evidence="12 18" id="KW-0067">ATP-binding</keyword>
<evidence type="ECO:0000256" key="11">
    <source>
        <dbReference type="ARBA" id="ARBA00022777"/>
    </source>
</evidence>
<comment type="caution">
    <text evidence="23">The sequence shown here is derived from an EMBL/GenBank/DDBJ whole genome shotgun (WGS) entry which is preliminary data.</text>
</comment>
<evidence type="ECO:0000313" key="24">
    <source>
        <dbReference type="Proteomes" id="UP001211907"/>
    </source>
</evidence>
<evidence type="ECO:0000256" key="5">
    <source>
        <dbReference type="ARBA" id="ARBA00022443"/>
    </source>
</evidence>
<feature type="domain" description="KA1" evidence="22">
    <location>
        <begin position="713"/>
        <end position="763"/>
    </location>
</feature>
<dbReference type="GO" id="GO:0004674">
    <property type="term" value="F:protein serine/threonine kinase activity"/>
    <property type="evidence" value="ECO:0007669"/>
    <property type="project" value="UniProtKB-KW"/>
</dbReference>
<dbReference type="CDD" id="cd12121">
    <property type="entry name" value="MARK_C_like"/>
    <property type="match status" value="1"/>
</dbReference>
<keyword evidence="11 23" id="KW-0418">Kinase</keyword>
<feature type="compositionally biased region" description="Polar residues" evidence="19">
    <location>
        <begin position="506"/>
        <end position="518"/>
    </location>
</feature>
<evidence type="ECO:0000256" key="6">
    <source>
        <dbReference type="ARBA" id="ARBA00022527"/>
    </source>
</evidence>
<dbReference type="PANTHER" id="PTHR24346:SF82">
    <property type="entry name" value="KP78A-RELATED"/>
    <property type="match status" value="1"/>
</dbReference>
<dbReference type="GO" id="GO:0046872">
    <property type="term" value="F:metal ion binding"/>
    <property type="evidence" value="ECO:0007669"/>
    <property type="project" value="UniProtKB-KW"/>
</dbReference>
<feature type="compositionally biased region" description="Low complexity" evidence="19">
    <location>
        <begin position="346"/>
        <end position="358"/>
    </location>
</feature>
<dbReference type="PROSITE" id="PS50088">
    <property type="entry name" value="ANK_REPEAT"/>
    <property type="match status" value="3"/>
</dbReference>
<dbReference type="SUPFAM" id="SSF50044">
    <property type="entry name" value="SH3-domain"/>
    <property type="match status" value="1"/>
</dbReference>
<keyword evidence="9" id="KW-0479">Metal-binding</keyword>
<dbReference type="InterPro" id="IPR001772">
    <property type="entry name" value="KA1_dom"/>
</dbReference>
<dbReference type="Proteomes" id="UP001211907">
    <property type="component" value="Unassembled WGS sequence"/>
</dbReference>
<feature type="region of interest" description="Disordered" evidence="19">
    <location>
        <begin position="458"/>
        <end position="488"/>
    </location>
</feature>
<evidence type="ECO:0000256" key="7">
    <source>
        <dbReference type="ARBA" id="ARBA00022553"/>
    </source>
</evidence>
<keyword evidence="8" id="KW-0808">Transferase</keyword>
<feature type="domain" description="SH3" evidence="20">
    <location>
        <begin position="775"/>
        <end position="834"/>
    </location>
</feature>
<comment type="similarity">
    <text evidence="2">Belongs to the protein kinase superfamily. CAMK Ser/Thr protein kinase family. SNF1 subfamily.</text>
</comment>
<dbReference type="InterPro" id="IPR002110">
    <property type="entry name" value="Ankyrin_rpt"/>
</dbReference>
<dbReference type="InterPro" id="IPR036770">
    <property type="entry name" value="Ankyrin_rpt-contain_sf"/>
</dbReference>
<evidence type="ECO:0000259" key="20">
    <source>
        <dbReference type="PROSITE" id="PS50002"/>
    </source>
</evidence>
<feature type="domain" description="Protein kinase" evidence="21">
    <location>
        <begin position="26"/>
        <end position="277"/>
    </location>
</feature>
<feature type="compositionally biased region" description="Gly residues" evidence="19">
    <location>
        <begin position="557"/>
        <end position="571"/>
    </location>
</feature>
<protein>
    <recommendedName>
        <fullName evidence="4">non-specific serine/threonine protein kinase</fullName>
        <ecNumber evidence="4">2.7.11.1</ecNumber>
    </recommendedName>
</protein>
<dbReference type="SMART" id="SM00326">
    <property type="entry name" value="SH3"/>
    <property type="match status" value="1"/>
</dbReference>
<dbReference type="Gene3D" id="3.30.310.80">
    <property type="entry name" value="Kinase associated domain 1, KA1"/>
    <property type="match status" value="1"/>
</dbReference>
<feature type="region of interest" description="Disordered" evidence="19">
    <location>
        <begin position="395"/>
        <end position="441"/>
    </location>
</feature>
<evidence type="ECO:0000256" key="10">
    <source>
        <dbReference type="ARBA" id="ARBA00022741"/>
    </source>
</evidence>
<dbReference type="InterPro" id="IPR008271">
    <property type="entry name" value="Ser/Thr_kinase_AS"/>
</dbReference>
<dbReference type="GO" id="GO:0000226">
    <property type="term" value="P:microtubule cytoskeleton organization"/>
    <property type="evidence" value="ECO:0007669"/>
    <property type="project" value="TreeGrafter"/>
</dbReference>
<organism evidence="23 24">
    <name type="scientific">Physocladia obscura</name>
    <dbReference type="NCBI Taxonomy" id="109957"/>
    <lineage>
        <taxon>Eukaryota</taxon>
        <taxon>Fungi</taxon>
        <taxon>Fungi incertae sedis</taxon>
        <taxon>Chytridiomycota</taxon>
        <taxon>Chytridiomycota incertae sedis</taxon>
        <taxon>Chytridiomycetes</taxon>
        <taxon>Chytridiales</taxon>
        <taxon>Chytriomycetaceae</taxon>
        <taxon>Physocladia</taxon>
    </lineage>
</organism>
<keyword evidence="5 17" id="KW-0728">SH3 domain</keyword>
<dbReference type="SMART" id="SM00220">
    <property type="entry name" value="S_TKc"/>
    <property type="match status" value="1"/>
</dbReference>
<dbReference type="PRINTS" id="PR00452">
    <property type="entry name" value="SH3DOMAIN"/>
</dbReference>
<dbReference type="GO" id="GO:0035556">
    <property type="term" value="P:intracellular signal transduction"/>
    <property type="evidence" value="ECO:0007669"/>
    <property type="project" value="TreeGrafter"/>
</dbReference>
<comment type="catalytic activity">
    <reaction evidence="14">
        <text>L-threonyl-[protein] + ATP = O-phospho-L-threonyl-[protein] + ADP + H(+)</text>
        <dbReference type="Rhea" id="RHEA:46608"/>
        <dbReference type="Rhea" id="RHEA-COMP:11060"/>
        <dbReference type="Rhea" id="RHEA-COMP:11605"/>
        <dbReference type="ChEBI" id="CHEBI:15378"/>
        <dbReference type="ChEBI" id="CHEBI:30013"/>
        <dbReference type="ChEBI" id="CHEBI:30616"/>
        <dbReference type="ChEBI" id="CHEBI:61977"/>
        <dbReference type="ChEBI" id="CHEBI:456216"/>
        <dbReference type="EC" id="2.7.11.1"/>
    </reaction>
</comment>
<evidence type="ECO:0000259" key="21">
    <source>
        <dbReference type="PROSITE" id="PS50011"/>
    </source>
</evidence>
<keyword evidence="6" id="KW-0723">Serine/threonine-protein kinase</keyword>
<dbReference type="PROSITE" id="PS50011">
    <property type="entry name" value="PROTEIN_KINASE_DOM"/>
    <property type="match status" value="1"/>
</dbReference>
<dbReference type="FunFam" id="2.30.30.40:FF:000072">
    <property type="entry name" value="Unconventional Myosin IB"/>
    <property type="match status" value="1"/>
</dbReference>
<dbReference type="PROSITE" id="PS50297">
    <property type="entry name" value="ANK_REP_REGION"/>
    <property type="match status" value="3"/>
</dbReference>
<keyword evidence="10 18" id="KW-0547">Nucleotide-binding</keyword>
<dbReference type="PANTHER" id="PTHR24346">
    <property type="entry name" value="MAP/MICROTUBULE AFFINITY-REGULATING KINASE"/>
    <property type="match status" value="1"/>
</dbReference>
<dbReference type="SMART" id="SM00248">
    <property type="entry name" value="ANK"/>
    <property type="match status" value="3"/>
</dbReference>
<evidence type="ECO:0000256" key="8">
    <source>
        <dbReference type="ARBA" id="ARBA00022679"/>
    </source>
</evidence>
<gene>
    <name evidence="23" type="primary">MARK3_1</name>
    <name evidence="23" type="ORF">HK100_004843</name>
</gene>
<evidence type="ECO:0000256" key="14">
    <source>
        <dbReference type="ARBA" id="ARBA00047899"/>
    </source>
</evidence>
<comment type="cofactor">
    <cofactor evidence="1">
        <name>Mg(2+)</name>
        <dbReference type="ChEBI" id="CHEBI:18420"/>
    </cofactor>
</comment>
<evidence type="ECO:0000256" key="12">
    <source>
        <dbReference type="ARBA" id="ARBA00022840"/>
    </source>
</evidence>
<feature type="compositionally biased region" description="Polar residues" evidence="19">
    <location>
        <begin position="424"/>
        <end position="435"/>
    </location>
</feature>
<evidence type="ECO:0000256" key="17">
    <source>
        <dbReference type="PROSITE-ProRule" id="PRU00192"/>
    </source>
</evidence>
<evidence type="ECO:0000256" key="2">
    <source>
        <dbReference type="ARBA" id="ARBA00006234"/>
    </source>
</evidence>
<dbReference type="Gene3D" id="1.10.510.10">
    <property type="entry name" value="Transferase(Phosphotransferase) domain 1"/>
    <property type="match status" value="1"/>
</dbReference>
<dbReference type="AlphaFoldDB" id="A0AAD5T7V9"/>
<dbReference type="Gene3D" id="1.25.40.20">
    <property type="entry name" value="Ankyrin repeat-containing domain"/>
    <property type="match status" value="1"/>
</dbReference>
<feature type="binding site" evidence="18">
    <location>
        <position position="55"/>
    </location>
    <ligand>
        <name>ATP</name>
        <dbReference type="ChEBI" id="CHEBI:30616"/>
    </ligand>
</feature>
<evidence type="ECO:0000256" key="18">
    <source>
        <dbReference type="PROSITE-ProRule" id="PRU10141"/>
    </source>
</evidence>
<evidence type="ECO:0000256" key="19">
    <source>
        <dbReference type="SAM" id="MobiDB-lite"/>
    </source>
</evidence>
<dbReference type="Pfam" id="PF00069">
    <property type="entry name" value="Pkinase"/>
    <property type="match status" value="1"/>
</dbReference>
<evidence type="ECO:0000256" key="9">
    <source>
        <dbReference type="ARBA" id="ARBA00022723"/>
    </source>
</evidence>
<dbReference type="SUPFAM" id="SSF48403">
    <property type="entry name" value="Ankyrin repeat"/>
    <property type="match status" value="1"/>
</dbReference>
<evidence type="ECO:0000313" key="23">
    <source>
        <dbReference type="EMBL" id="KAJ3132929.1"/>
    </source>
</evidence>
<dbReference type="GO" id="GO:0005737">
    <property type="term" value="C:cytoplasm"/>
    <property type="evidence" value="ECO:0007669"/>
    <property type="project" value="TreeGrafter"/>
</dbReference>
<dbReference type="InterPro" id="IPR001452">
    <property type="entry name" value="SH3_domain"/>
</dbReference>
<evidence type="ECO:0000256" key="13">
    <source>
        <dbReference type="ARBA" id="ARBA00022842"/>
    </source>
</evidence>
<keyword evidence="7" id="KW-0597">Phosphoprotein</keyword>
<dbReference type="PROSITE" id="PS50032">
    <property type="entry name" value="KA1"/>
    <property type="match status" value="1"/>
</dbReference>
<name>A0AAD5T7V9_9FUNG</name>
<comment type="similarity">
    <text evidence="3">Belongs to the protein kinase superfamily. CAMK Ser/Thr protein kinase family. NIM1 subfamily.</text>
</comment>
<feature type="repeat" description="ANK" evidence="16">
    <location>
        <begin position="901"/>
        <end position="923"/>
    </location>
</feature>
<feature type="compositionally biased region" description="Low complexity" evidence="19">
    <location>
        <begin position="527"/>
        <end position="541"/>
    </location>
</feature>
<feature type="region of interest" description="Disordered" evidence="19">
    <location>
        <begin position="749"/>
        <end position="775"/>
    </location>
</feature>
<comment type="catalytic activity">
    <reaction evidence="15">
        <text>L-seryl-[protein] + ATP = O-phospho-L-seryl-[protein] + ADP + H(+)</text>
        <dbReference type="Rhea" id="RHEA:17989"/>
        <dbReference type="Rhea" id="RHEA-COMP:9863"/>
        <dbReference type="Rhea" id="RHEA-COMP:11604"/>
        <dbReference type="ChEBI" id="CHEBI:15378"/>
        <dbReference type="ChEBI" id="CHEBI:29999"/>
        <dbReference type="ChEBI" id="CHEBI:30616"/>
        <dbReference type="ChEBI" id="CHEBI:83421"/>
        <dbReference type="ChEBI" id="CHEBI:456216"/>
        <dbReference type="EC" id="2.7.11.1"/>
    </reaction>
</comment>
<keyword evidence="13" id="KW-0460">Magnesium</keyword>
<dbReference type="FunFam" id="3.30.200.20:FF:000003">
    <property type="entry name" value="Non-specific serine/threonine protein kinase"/>
    <property type="match status" value="1"/>
</dbReference>
<feature type="compositionally biased region" description="Low complexity" evidence="19">
    <location>
        <begin position="403"/>
        <end position="423"/>
    </location>
</feature>
<dbReference type="FunFam" id="1.10.510.10:FF:000156">
    <property type="entry name" value="Serine/threonine-protein kinase SIK3 homolog"/>
    <property type="match status" value="1"/>
</dbReference>
<reference evidence="23" key="1">
    <citation type="submission" date="2020-05" db="EMBL/GenBank/DDBJ databases">
        <title>Phylogenomic resolution of chytrid fungi.</title>
        <authorList>
            <person name="Stajich J.E."/>
            <person name="Amses K."/>
            <person name="Simmons R."/>
            <person name="Seto K."/>
            <person name="Myers J."/>
            <person name="Bonds A."/>
            <person name="Quandt C.A."/>
            <person name="Barry K."/>
            <person name="Liu P."/>
            <person name="Grigoriev I."/>
            <person name="Longcore J.E."/>
            <person name="James T.Y."/>
        </authorList>
    </citation>
    <scope>NUCLEOTIDE SEQUENCE</scope>
    <source>
        <strain evidence="23">JEL0513</strain>
    </source>
</reference>
<keyword evidence="24" id="KW-1185">Reference proteome</keyword>
<dbReference type="Pfam" id="PF02149">
    <property type="entry name" value="KA1"/>
    <property type="match status" value="1"/>
</dbReference>
<sequence>MAPSKSRKDKDDTNNPDFQLNGIGNYLFQKTVGEGNFAKVKLAKHKITGAEVAIKIIDKTTLDEKKLGKLYREVRIMKLLNHPHIVKLYEVIETKYTVFLVMEYASGGELYDYLVVHGKMKEKEARIKFRQILSAVSYCHKKRVIHRDLKAENLLLDSNLDIKIADFGFSNYYDPDGKLDTFCGSPPYAAPELFQGKRYTGPEVDVWSLGVILYVLTTGCLPFDGKNLQEMRESVCRGKYRIPFYLSDVCEKLLRKFLIRDPYKRSNLDFLNEDPWINDGFTESPVARDVSTRVYEDDTIIKLLETKYNIPPESVLKSLRENIYDDVAAMYYLLYYDKDAAHSRRNSQNPSSSAKSNSGVPTIEIPGGSSTNSPPIASPIDSGAKSALATIPQQHFHSSTANPKITTTTTESITSTSTKPTTTAMTANQLRPQNSKSDRKRRFTFSGAESDAIKLAAAEDSGDGGSSSGNNNNVSSAKPSTETAAIVPDSIARNQLGTRQVPMDTSHLNTATSQQTVPTIDIQETDGASGKKGIASAASMSPNALRVGKLSDNNGNNSGGGSNTGAGGGLGKPRLSTEDSVDQVSSRKRGASIVGIIRNSMRRTSDVSGIAAIAQTMNSTTIRGIATNTILEDYPRETMATVAIDESVSTISYMKAEDGSNKPRSLRFTFNSSTTSSKPPQDIAQGVAAALEKHSVTYRTVTLYLFECFWPNPEAGKDGVKFEIEICKLPRLKNLHGLRFKRLAGPSVDYKNKQEKKKKNSSSAPPPRPSRPGKKEIAVVEAKYAYTAQNPDELSFAEGDILYVLQKDDAGWWKCRIGDREGLVPANYVGESTTEIENPLHEAAKRGNTAFVHELLSAGVSVNGLDKAGNTPLHWAARSGKTEIVKLLLARNPALNSRNKLGDTPLHNAAWGGHLAVVTLLLSQPDIEADAKNNDGLTARALAKTDDVASLLIQFSQSSAAVAAGGDDDGDSD</sequence>
<dbReference type="PRINTS" id="PR00499">
    <property type="entry name" value="P67PHOX"/>
</dbReference>
<dbReference type="EMBL" id="JADGJH010000233">
    <property type="protein sequence ID" value="KAJ3132929.1"/>
    <property type="molecule type" value="Genomic_DNA"/>
</dbReference>
<dbReference type="GO" id="GO:0005524">
    <property type="term" value="F:ATP binding"/>
    <property type="evidence" value="ECO:0007669"/>
    <property type="project" value="UniProtKB-UniRule"/>
</dbReference>
<dbReference type="SUPFAM" id="SSF103243">
    <property type="entry name" value="KA1-like"/>
    <property type="match status" value="1"/>
</dbReference>
<dbReference type="InterPro" id="IPR028375">
    <property type="entry name" value="KA1/Ssp2_C"/>
</dbReference>
<evidence type="ECO:0000256" key="15">
    <source>
        <dbReference type="ARBA" id="ARBA00048679"/>
    </source>
</evidence>
<feature type="region of interest" description="Disordered" evidence="19">
    <location>
        <begin position="506"/>
        <end position="589"/>
    </location>
</feature>
<dbReference type="SUPFAM" id="SSF56112">
    <property type="entry name" value="Protein kinase-like (PK-like)"/>
    <property type="match status" value="1"/>
</dbReference>
<dbReference type="EC" id="2.7.11.1" evidence="4"/>
<feature type="region of interest" description="Disordered" evidence="19">
    <location>
        <begin position="343"/>
        <end position="382"/>
    </location>
</feature>
<evidence type="ECO:0000256" key="16">
    <source>
        <dbReference type="PROSITE-ProRule" id="PRU00023"/>
    </source>
</evidence>
<accession>A0AAD5T7V9</accession>
<dbReference type="PROSITE" id="PS50002">
    <property type="entry name" value="SH3"/>
    <property type="match status" value="1"/>
</dbReference>
<dbReference type="Gene3D" id="2.30.30.40">
    <property type="entry name" value="SH3 Domains"/>
    <property type="match status" value="1"/>
</dbReference>
<dbReference type="InterPro" id="IPR000719">
    <property type="entry name" value="Prot_kinase_dom"/>
</dbReference>
<dbReference type="Pfam" id="PF12796">
    <property type="entry name" value="Ank_2"/>
    <property type="match status" value="1"/>
</dbReference>
<evidence type="ECO:0000256" key="4">
    <source>
        <dbReference type="ARBA" id="ARBA00012513"/>
    </source>
</evidence>
<feature type="repeat" description="ANK" evidence="16">
    <location>
        <begin position="835"/>
        <end position="867"/>
    </location>
</feature>
<dbReference type="InterPro" id="IPR017441">
    <property type="entry name" value="Protein_kinase_ATP_BS"/>
</dbReference>
<evidence type="ECO:0000256" key="1">
    <source>
        <dbReference type="ARBA" id="ARBA00001946"/>
    </source>
</evidence>
<feature type="repeat" description="ANK" evidence="16">
    <location>
        <begin position="868"/>
        <end position="900"/>
    </location>
</feature>
<evidence type="ECO:0000256" key="3">
    <source>
        <dbReference type="ARBA" id="ARBA00010791"/>
    </source>
</evidence>
<dbReference type="PROSITE" id="PS00107">
    <property type="entry name" value="PROTEIN_KINASE_ATP"/>
    <property type="match status" value="1"/>
</dbReference>
<dbReference type="InterPro" id="IPR036028">
    <property type="entry name" value="SH3-like_dom_sf"/>
</dbReference>
<evidence type="ECO:0000259" key="22">
    <source>
        <dbReference type="PROSITE" id="PS50032"/>
    </source>
</evidence>
<dbReference type="InterPro" id="IPR011009">
    <property type="entry name" value="Kinase-like_dom_sf"/>
</dbReference>
<dbReference type="PROSITE" id="PS00108">
    <property type="entry name" value="PROTEIN_KINASE_ST"/>
    <property type="match status" value="1"/>
</dbReference>
<dbReference type="Pfam" id="PF00018">
    <property type="entry name" value="SH3_1"/>
    <property type="match status" value="1"/>
</dbReference>
<proteinExistence type="inferred from homology"/>
<keyword evidence="16" id="KW-0040">ANK repeat</keyword>
<dbReference type="FunFam" id="3.30.310.80:FF:000011">
    <property type="entry name" value="Non-specific serine/threonine protein kinase"/>
    <property type="match status" value="1"/>
</dbReference>